<feature type="transmembrane region" description="Helical" evidence="1">
    <location>
        <begin position="2123"/>
        <end position="2147"/>
    </location>
</feature>
<keyword evidence="1" id="KW-0472">Membrane</keyword>
<dbReference type="PROSITE" id="PS00652">
    <property type="entry name" value="TNFR_NGFR_1"/>
    <property type="match status" value="1"/>
</dbReference>
<keyword evidence="1" id="KW-0812">Transmembrane</keyword>
<feature type="transmembrane region" description="Helical" evidence="1">
    <location>
        <begin position="1979"/>
        <end position="2000"/>
    </location>
</feature>
<dbReference type="InterPro" id="IPR006212">
    <property type="entry name" value="Furin_repeat"/>
</dbReference>
<organism evidence="3 4">
    <name type="scientific">Stentor coeruleus</name>
    <dbReference type="NCBI Taxonomy" id="5963"/>
    <lineage>
        <taxon>Eukaryota</taxon>
        <taxon>Sar</taxon>
        <taxon>Alveolata</taxon>
        <taxon>Ciliophora</taxon>
        <taxon>Postciliodesmatophora</taxon>
        <taxon>Heterotrichea</taxon>
        <taxon>Heterotrichida</taxon>
        <taxon>Stentoridae</taxon>
        <taxon>Stentor</taxon>
    </lineage>
</organism>
<feature type="domain" description="TNFR-Cys" evidence="2">
    <location>
        <begin position="294"/>
        <end position="334"/>
    </location>
</feature>
<evidence type="ECO:0000313" key="3">
    <source>
        <dbReference type="EMBL" id="OMJ91055.1"/>
    </source>
</evidence>
<dbReference type="EMBL" id="MPUH01000090">
    <property type="protein sequence ID" value="OMJ91055.1"/>
    <property type="molecule type" value="Genomic_DNA"/>
</dbReference>
<dbReference type="InterPro" id="IPR009030">
    <property type="entry name" value="Growth_fac_rcpt_cys_sf"/>
</dbReference>
<dbReference type="SMART" id="SM00261">
    <property type="entry name" value="FU"/>
    <property type="match status" value="14"/>
</dbReference>
<feature type="transmembrane region" description="Helical" evidence="1">
    <location>
        <begin position="2035"/>
        <end position="2052"/>
    </location>
</feature>
<feature type="transmembrane region" description="Helical" evidence="1">
    <location>
        <begin position="1941"/>
        <end position="1967"/>
    </location>
</feature>
<proteinExistence type="predicted"/>
<name>A0A1R2CPZ1_9CILI</name>
<evidence type="ECO:0000313" key="4">
    <source>
        <dbReference type="Proteomes" id="UP000187209"/>
    </source>
</evidence>
<dbReference type="OrthoDB" id="441583at2759"/>
<gene>
    <name evidence="3" type="ORF">SteCoe_6525</name>
</gene>
<feature type="transmembrane region" description="Helical" evidence="1">
    <location>
        <begin position="2095"/>
        <end position="2111"/>
    </location>
</feature>
<sequence length="2225" mass="235482">MIWLFISIKIAYSQLPHCTVYSGLSCSACDTGYCLIDDVCVILPTGYSISGDYCSLNTDLVFNLALGKYDGTIQESALNLQGITGNNQKFYPYYDTNDPYIGTYDRGYYFNGVSSYISFPNTNFILAPNFKFGVFFYPISFGGVLLTKQNPTTVQEYFTFYVTLDIGDFAWSFNTPYGFMDWPTNGYVTGIGGWIYIEFASSYSSSRMYNYEESYFGDVITNSGGPDEYIDDTSDLSTLFIGAKKMPDGSFSGFFKGFIYSMDLYNSYHATGFLGTCDPGCYYCKPDQSCITDCTIDKYWTGPGISDCANCPAQCTKGCRSGTSTCSICDDIHCNDCDNIAVCLGCIDGADFVAGVCTCLSNYVESGLECIYCNGYVLANVCFPCGYYCSTCTSSACTTCSVAHSSPSTGVDCACDSGYTDSGTTCDLCNGYVSSNICYPCGHFCSACTSSACTTCSVTHSSPSTGVDCACDSGYTDSGTTCDLCNGYVSSNICYPCGHFCSACTSSACTTCSVTHSSPSTGVDCACNSGYTDSGTTCDLCNGYVTSNTCNPCGHFCSACTSSACTTCSVAHSSPSAGVDCACDSGYTDSGTTCDLCNGYITSNTCNPCGYYCSSCTSSACTTCSVAHSSPSTGVNCACDSGYTDSGTTCDLCNGYVTSNTCNPCGHFCSTCTSLACTACSVTHSSPSTGVDCACDSGYADSGTTCDPCGHLCSVCTTSACTTCSVAHSSPSTGVDCACDSGYIDSGTTCDLCNGYVSSNICYPCGHYCSACTSSACTTCSVLNSSPSTGVDCACSSGYTDSGTTCDLCNGYIISNVCYPCGHFCSTCTSSTCTACNVAHSSPSTGVNCACDSGYADSGTTCDPCGHFCSVCTTSACTTCSVSHSSPSTGVDCACNSGYADSGTSCDPCGHFCSVCTTSACTTCSVTNSSPSSGVDCACNSGYTDSGSSCVFCNGYITTNACYPCGHFCSACTSSACTTCSVSHSSSSTGVDCACDSGYADSGTTCDPCGHFCSICTTSACTTCSVSNSSPSTGIDCACNAGYADSGISCDPCGHFCSVCTTSSCTTCSVTHSSPSSGVDCACDSGYIDSGSSCVFCNGYISSNVCFPCGHFCSACTSSACTTCSVSHSSPSTGIECACDSGYTDSGTACDLCNGYITSNTCNPCGHFCSACTSSACTTCSVTHSSPSTGVDCACDSGYTDSGSTCDLCNGYIVTNVCYPCGHFCSTCTSSACTACSVTYSSPSTGVDCACNSGYADSGTSCIPCGHFCSACTTTACTTCNVLNSSPSTGVDCACNSGYTDSGTTCDLCNGYVSSNICHPCGYYCSACTSSACTTCSVLNSSPSTSVDCACNSGYTDSGSTCDLCNGYVSSNICYPCGYYCSSCTSSACTTCSVLNSSPSTGVDCACDSGYTDSGTSCDYCNGYVSSNICYPCGNLCNSCTSLTCTSCVAYSTASGIDCFCNSGYVDSGSSCDPCSGYVLLNTCYPCGNLCNSCTSSACTSCANHSTANGISCICDNGYIEAQNSCEICNGYVISNTCYNCQSLCTQCTETECLYCSGGSYINGTFCECQQGYFDNGNYCDLCLGYVENSICYLCNELCESCNSTNCLSCTGGSSPIGNICECPTGYTKNDTGCYECNGYIEDNICKPCGSLCDTCTNQACTQCAENSISHGTYCVCESGYTGTDKCTLIQLKLDAYFDNSNIIFLQFSEPLSRDLNKDYLIVTIDNGDMYYNLYKDTSAIYEISIEINFDKYIGKTVDIVFDKPIYSIYGAALNISSVSLVIENNDNTISISMSSIKTFSETLVQSCLYTLIALTAVNPSPASLWSFVSTIQMLVYIYLANIDIGIRLRSSLIGLKKYQAFPNLFPYFYVYPGKDHEFTKAANLGFPTNSILYNLGRWISCFMIFITLFFVLSSLKYLLGRTKFKDSGIYNKIKEKCQEYHYGFFLRFWIQGYIEFSVAVAISLYTSNLTTLDEAFNFYMTLIIAAIVLISPPVCYFVAWKKQNMKTTKSVQAELWVSFYYEFKNDEGAMRSNFYTFYFLRRFLFIFILFVLRDYPILQICLIEILMLTMFFYVTTMKPFDEMALNYSNSASEFGLSIIIPLVGVNLFNLTTTAKDQLDYCLIILVNYCVSVQMVASIFITFKVIMQKIKNRKSKKSNKVQPQYTSVPKKTPAIQIIPPEEEKLACGYDNVRFNSIISPVESFEASLRIPDDNESIVKSLGIKD</sequence>
<dbReference type="SMART" id="SM00181">
    <property type="entry name" value="EGF"/>
    <property type="match status" value="26"/>
</dbReference>
<feature type="transmembrane region" description="Helical" evidence="1">
    <location>
        <begin position="1896"/>
        <end position="1920"/>
    </location>
</feature>
<dbReference type="InterPro" id="IPR001841">
    <property type="entry name" value="Znf_RING"/>
</dbReference>
<keyword evidence="1" id="KW-1133">Transmembrane helix</keyword>
<reference evidence="3 4" key="1">
    <citation type="submission" date="2016-11" db="EMBL/GenBank/DDBJ databases">
        <title>The macronuclear genome of Stentor coeruleus: a giant cell with tiny introns.</title>
        <authorList>
            <person name="Slabodnick M."/>
            <person name="Ruby J.G."/>
            <person name="Reiff S.B."/>
            <person name="Swart E.C."/>
            <person name="Gosai S."/>
            <person name="Prabakaran S."/>
            <person name="Witkowska E."/>
            <person name="Larue G.E."/>
            <person name="Fisher S."/>
            <person name="Freeman R.M."/>
            <person name="Gunawardena J."/>
            <person name="Chu W."/>
            <person name="Stover N.A."/>
            <person name="Gregory B.D."/>
            <person name="Nowacki M."/>
            <person name="Derisi J."/>
            <person name="Roy S.W."/>
            <person name="Marshall W.F."/>
            <person name="Sood P."/>
        </authorList>
    </citation>
    <scope>NUCLEOTIDE SEQUENCE [LARGE SCALE GENOMIC DNA]</scope>
    <source>
        <strain evidence="3">WM001</strain>
    </source>
</reference>
<dbReference type="InterPro" id="IPR000742">
    <property type="entry name" value="EGF"/>
</dbReference>
<protein>
    <recommendedName>
        <fullName evidence="2">TNFR-Cys domain-containing protein</fullName>
    </recommendedName>
</protein>
<keyword evidence="4" id="KW-1185">Reference proteome</keyword>
<comment type="caution">
    <text evidence="3">The sequence shown here is derived from an EMBL/GenBank/DDBJ whole genome shotgun (WGS) entry which is preliminary data.</text>
</comment>
<accession>A0A1R2CPZ1</accession>
<evidence type="ECO:0000259" key="2">
    <source>
        <dbReference type="PROSITE" id="PS00652"/>
    </source>
</evidence>
<dbReference type="InterPro" id="IPR001368">
    <property type="entry name" value="TNFR/NGFR_Cys_rich_reg"/>
</dbReference>
<evidence type="ECO:0000256" key="1">
    <source>
        <dbReference type="SAM" id="Phobius"/>
    </source>
</evidence>
<feature type="transmembrane region" description="Helical" evidence="1">
    <location>
        <begin position="2058"/>
        <end position="2075"/>
    </location>
</feature>
<dbReference type="SMART" id="SM00184">
    <property type="entry name" value="RING"/>
    <property type="match status" value="14"/>
</dbReference>
<dbReference type="Proteomes" id="UP000187209">
    <property type="component" value="Unassembled WGS sequence"/>
</dbReference>
<dbReference type="SUPFAM" id="SSF57184">
    <property type="entry name" value="Growth factor receptor domain"/>
    <property type="match status" value="3"/>
</dbReference>